<accession>A0A6J4ISF7</accession>
<dbReference type="AlphaFoldDB" id="A0A6J4ISF7"/>
<dbReference type="EMBL" id="CADCTG010000185">
    <property type="protein sequence ID" value="CAA9257657.1"/>
    <property type="molecule type" value="Genomic_DNA"/>
</dbReference>
<protein>
    <submittedName>
        <fullName evidence="1">Uncharacterized protein</fullName>
    </submittedName>
</protein>
<evidence type="ECO:0000313" key="1">
    <source>
        <dbReference type="EMBL" id="CAA9257657.1"/>
    </source>
</evidence>
<reference evidence="1" key="1">
    <citation type="submission" date="2020-02" db="EMBL/GenBank/DDBJ databases">
        <authorList>
            <person name="Meier V. D."/>
        </authorList>
    </citation>
    <scope>NUCLEOTIDE SEQUENCE</scope>
    <source>
        <strain evidence="1">AVDCRST_MAG08</strain>
    </source>
</reference>
<gene>
    <name evidence="1" type="ORF">AVDCRST_MAG08-2466</name>
</gene>
<proteinExistence type="predicted"/>
<sequence>MLHGRHGARLVWVALPLAGVLAARATRSPSAVGALSWTA</sequence>
<name>A0A6J4ISF7_9PROT</name>
<organism evidence="1">
    <name type="scientific">uncultured Acetobacteraceae bacterium</name>
    <dbReference type="NCBI Taxonomy" id="169975"/>
    <lineage>
        <taxon>Bacteria</taxon>
        <taxon>Pseudomonadati</taxon>
        <taxon>Pseudomonadota</taxon>
        <taxon>Alphaproteobacteria</taxon>
        <taxon>Acetobacterales</taxon>
        <taxon>Acetobacteraceae</taxon>
        <taxon>environmental samples</taxon>
    </lineage>
</organism>